<dbReference type="EMBL" id="CP151508">
    <property type="protein sequence ID" value="WZN63889.1"/>
    <property type="molecule type" value="Genomic_DNA"/>
</dbReference>
<dbReference type="CDD" id="cd09917">
    <property type="entry name" value="F-box_SF"/>
    <property type="match status" value="1"/>
</dbReference>
<reference evidence="2 3" key="1">
    <citation type="submission" date="2024-03" db="EMBL/GenBank/DDBJ databases">
        <title>Complete genome sequence of the green alga Chloropicon roscoffensis RCC1871.</title>
        <authorList>
            <person name="Lemieux C."/>
            <person name="Pombert J.-F."/>
            <person name="Otis C."/>
            <person name="Turmel M."/>
        </authorList>
    </citation>
    <scope>NUCLEOTIDE SEQUENCE [LARGE SCALE GENOMIC DNA]</scope>
    <source>
        <strain evidence="2 3">RCC1871</strain>
    </source>
</reference>
<evidence type="ECO:0000313" key="3">
    <source>
        <dbReference type="Proteomes" id="UP001472866"/>
    </source>
</evidence>
<evidence type="ECO:0000256" key="1">
    <source>
        <dbReference type="SAM" id="MobiDB-lite"/>
    </source>
</evidence>
<dbReference type="Proteomes" id="UP001472866">
    <property type="component" value="Chromosome 08"/>
</dbReference>
<sequence>MARATAEPSAKRAKVGEADEEEDPLVRRKEEVVRLLERARAKGKGNARAKKELLTVCADLQAKNGKLLRRLPPELWQKILDENLHQNDELALAMTCRFFREKHKDLGKKVETNLNTRRLLDLWSSGKTASHTLGWFRWVCDTFEFRPGLEWSWERVKGAVYEGDLVNYAAFQGSVEILRWLTEEKGWELNEDTGLWAGKGGSVEVLKYLRGRGYYLGTGTCSWAASRGC</sequence>
<evidence type="ECO:0000313" key="2">
    <source>
        <dbReference type="EMBL" id="WZN63889.1"/>
    </source>
</evidence>
<name>A0AAX4PDW1_9CHLO</name>
<protein>
    <submittedName>
        <fullName evidence="2">Uncharacterized protein</fullName>
    </submittedName>
</protein>
<dbReference type="AlphaFoldDB" id="A0AAX4PDW1"/>
<organism evidence="2 3">
    <name type="scientific">Chloropicon roscoffensis</name>
    <dbReference type="NCBI Taxonomy" id="1461544"/>
    <lineage>
        <taxon>Eukaryota</taxon>
        <taxon>Viridiplantae</taxon>
        <taxon>Chlorophyta</taxon>
        <taxon>Chloropicophyceae</taxon>
        <taxon>Chloropicales</taxon>
        <taxon>Chloropicaceae</taxon>
        <taxon>Chloropicon</taxon>
    </lineage>
</organism>
<accession>A0AAX4PDW1</accession>
<feature type="region of interest" description="Disordered" evidence="1">
    <location>
        <begin position="1"/>
        <end position="26"/>
    </location>
</feature>
<proteinExistence type="predicted"/>
<keyword evidence="3" id="KW-1185">Reference proteome</keyword>
<gene>
    <name evidence="2" type="ORF">HKI87_08g54420</name>
</gene>